<gene>
    <name evidence="1" type="ORF">BJL86_1915</name>
</gene>
<organism evidence="1 2">
    <name type="scientific">Dietzia timorensis</name>
    <dbReference type="NCBI Taxonomy" id="499555"/>
    <lineage>
        <taxon>Bacteria</taxon>
        <taxon>Bacillati</taxon>
        <taxon>Actinomycetota</taxon>
        <taxon>Actinomycetes</taxon>
        <taxon>Mycobacteriales</taxon>
        <taxon>Dietziaceae</taxon>
        <taxon>Dietzia</taxon>
    </lineage>
</organism>
<dbReference type="AlphaFoldDB" id="A0A173LK44"/>
<dbReference type="PANTHER" id="PTHR13061">
    <property type="entry name" value="DYNACTIN SUBUNIT P25"/>
    <property type="match status" value="1"/>
</dbReference>
<sequence length="173" mass="18352">MAIYALGDLEPDIADDAFVHPDAVVIGNVSLGQGVSVWPNAVLRGDYGRIEVGAMSNIQDGSIIHCTATEPTIFGEHCIVGHGVHVEGAKIGDGALISSGSIVLNNSVIEAGAVVAAGCLIPPRFHLPARKMAMGMPAKIRPDFDVDPEMMAGNTQKYFENGQRYLAELRRLD</sequence>
<dbReference type="SUPFAM" id="SSF51161">
    <property type="entry name" value="Trimeric LpxA-like enzymes"/>
    <property type="match status" value="1"/>
</dbReference>
<dbReference type="RefSeq" id="WP_067477045.1">
    <property type="nucleotide sequence ID" value="NZ_CP015961.1"/>
</dbReference>
<dbReference type="InterPro" id="IPR050484">
    <property type="entry name" value="Transf_Hexapept/Carb_Anhydrase"/>
</dbReference>
<dbReference type="InterPro" id="IPR011004">
    <property type="entry name" value="Trimer_LpxA-like_sf"/>
</dbReference>
<dbReference type="InterPro" id="IPR047324">
    <property type="entry name" value="LbH_gamma_CA-like"/>
</dbReference>
<evidence type="ECO:0000313" key="2">
    <source>
        <dbReference type="Proteomes" id="UP000186104"/>
    </source>
</evidence>
<reference evidence="1 2" key="1">
    <citation type="submission" date="2016-06" db="EMBL/GenBank/DDBJ databases">
        <title>Complete genome sequence of a saline-alkali tolerant type strain Dietzia timorensis ID05-A0528T.</title>
        <authorList>
            <person name="Wu X."/>
        </authorList>
    </citation>
    <scope>NUCLEOTIDE SEQUENCE [LARGE SCALE GENOMIC DNA]</scope>
    <source>
        <strain evidence="1 2">ID05-A0528</strain>
    </source>
</reference>
<dbReference type="PANTHER" id="PTHR13061:SF29">
    <property type="entry name" value="GAMMA CARBONIC ANHYDRASE-LIKE 1, MITOCHONDRIAL-RELATED"/>
    <property type="match status" value="1"/>
</dbReference>
<proteinExistence type="predicted"/>
<accession>A0A173LK44</accession>
<keyword evidence="2" id="KW-1185">Reference proteome</keyword>
<protein>
    <submittedName>
        <fullName evidence="1">Carnitine operon protein CaiE</fullName>
    </submittedName>
</protein>
<dbReference type="CDD" id="cd04645">
    <property type="entry name" value="LbH_gamma_CA_like"/>
    <property type="match status" value="1"/>
</dbReference>
<dbReference type="STRING" id="499555.BJL86_1915"/>
<dbReference type="OrthoDB" id="9803036at2"/>
<evidence type="ECO:0000313" key="1">
    <source>
        <dbReference type="EMBL" id="ANI92686.1"/>
    </source>
</evidence>
<dbReference type="KEGG" id="dtm:BJL86_1915"/>
<dbReference type="EMBL" id="CP015961">
    <property type="protein sequence ID" value="ANI92686.1"/>
    <property type="molecule type" value="Genomic_DNA"/>
</dbReference>
<dbReference type="Gene3D" id="2.160.10.10">
    <property type="entry name" value="Hexapeptide repeat proteins"/>
    <property type="match status" value="1"/>
</dbReference>
<name>A0A173LK44_9ACTN</name>
<dbReference type="InterPro" id="IPR001451">
    <property type="entry name" value="Hexapep"/>
</dbReference>
<dbReference type="Proteomes" id="UP000186104">
    <property type="component" value="Chromosome"/>
</dbReference>
<dbReference type="Pfam" id="PF00132">
    <property type="entry name" value="Hexapep"/>
    <property type="match status" value="1"/>
</dbReference>